<evidence type="ECO:0000256" key="3">
    <source>
        <dbReference type="ARBA" id="ARBA00022481"/>
    </source>
</evidence>
<dbReference type="Gene3D" id="1.10.287.950">
    <property type="entry name" value="Methyl-accepting chemotaxis protein"/>
    <property type="match status" value="1"/>
</dbReference>
<keyword evidence="7 12" id="KW-1133">Transmembrane helix</keyword>
<dbReference type="GO" id="GO:0052131">
    <property type="term" value="P:positive aerotaxis"/>
    <property type="evidence" value="ECO:0007669"/>
    <property type="project" value="UniProtKB-ARBA"/>
</dbReference>
<dbReference type="InterPro" id="IPR013655">
    <property type="entry name" value="PAS_fold_3"/>
</dbReference>
<dbReference type="GO" id="GO:0005886">
    <property type="term" value="C:plasma membrane"/>
    <property type="evidence" value="ECO:0007669"/>
    <property type="project" value="UniProtKB-SubCell"/>
</dbReference>
<dbReference type="SUPFAM" id="SSF58104">
    <property type="entry name" value="Methyl-accepting chemotaxis protein (MCP) signaling domain"/>
    <property type="match status" value="1"/>
</dbReference>
<dbReference type="Pfam" id="PF08447">
    <property type="entry name" value="PAS_3"/>
    <property type="match status" value="1"/>
</dbReference>
<evidence type="ECO:0000256" key="11">
    <source>
        <dbReference type="PROSITE-ProRule" id="PRU00284"/>
    </source>
</evidence>
<reference evidence="14 15" key="1">
    <citation type="journal article" date="2009" name="BMC Evol. Biol.">
        <title>Genomic taxonomy of Vibrios.</title>
        <authorList>
            <person name="Thompson C.C."/>
            <person name="Vicente A.C."/>
            <person name="Souza R.C."/>
            <person name="Vasconcelos A.T."/>
            <person name="Vesth T."/>
            <person name="Alves N.Jr."/>
            <person name="Ussery D.W."/>
            <person name="Iida T."/>
            <person name="Thompson F.L."/>
        </authorList>
    </citation>
    <scope>NUCLEOTIDE SEQUENCE [LARGE SCALE GENOMIC DNA]</scope>
    <source>
        <strain evidence="14 15">VM603</strain>
    </source>
</reference>
<evidence type="ECO:0000256" key="10">
    <source>
        <dbReference type="ARBA" id="ARBA00029447"/>
    </source>
</evidence>
<dbReference type="InterPro" id="IPR004089">
    <property type="entry name" value="MCPsignal_dom"/>
</dbReference>
<keyword evidence="9 11" id="KW-0807">Transducer</keyword>
<comment type="caution">
    <text evidence="14">The sequence shown here is derived from an EMBL/GenBank/DDBJ whole genome shotgun (WGS) entry which is preliminary data.</text>
</comment>
<comment type="similarity">
    <text evidence="10">Belongs to the methyl-accepting chemotaxis (MCP) protein family.</text>
</comment>
<keyword evidence="6 12" id="KW-0812">Transmembrane</keyword>
<comment type="subcellular location">
    <subcellularLocation>
        <location evidence="1">Cell inner membrane</location>
        <topology evidence="1">Multi-pass membrane protein</topology>
    </subcellularLocation>
</comment>
<keyword evidence="3" id="KW-0488">Methylation</keyword>
<evidence type="ECO:0000256" key="8">
    <source>
        <dbReference type="ARBA" id="ARBA00023136"/>
    </source>
</evidence>
<evidence type="ECO:0000256" key="7">
    <source>
        <dbReference type="ARBA" id="ARBA00022989"/>
    </source>
</evidence>
<feature type="transmembrane region" description="Helical" evidence="12">
    <location>
        <begin position="176"/>
        <end position="193"/>
    </location>
</feature>
<evidence type="ECO:0000256" key="4">
    <source>
        <dbReference type="ARBA" id="ARBA00022500"/>
    </source>
</evidence>
<evidence type="ECO:0000256" key="12">
    <source>
        <dbReference type="SAM" id="Phobius"/>
    </source>
</evidence>
<accession>D2YD09</accession>
<name>D2YD09_VIBMI</name>
<dbReference type="Pfam" id="PF00015">
    <property type="entry name" value="MCPsignal"/>
    <property type="match status" value="1"/>
</dbReference>
<evidence type="ECO:0000259" key="13">
    <source>
        <dbReference type="PROSITE" id="PS50111"/>
    </source>
</evidence>
<evidence type="ECO:0000313" key="14">
    <source>
        <dbReference type="EMBL" id="EEW07397.1"/>
    </source>
</evidence>
<protein>
    <submittedName>
        <fullName evidence="14">Methyl-accepting chemotaxis protein</fullName>
    </submittedName>
</protein>
<dbReference type="FunFam" id="1.10.287.950:FF:000001">
    <property type="entry name" value="Methyl-accepting chemotaxis sensory transducer"/>
    <property type="match status" value="1"/>
</dbReference>
<sequence>MVGISRLGSFGTTTELGSFFGQLRDAFMRNNQPVTQKEVTYPPHYNLLSTTTLSSHIKYASNDFCNVAGYTLDELINQPHNMVRHPDMPPEAFKDMWEHLKAGKSWMGMVKNRCKNGDYYWVDAFASPIKDNGKVVEYQSVRLSPNRQHVENADKLYKQIREGKTHWRLKLPRTRLWQRLSVGFVVAAGLSFAADFFLAGAGVPLMLLLTIAMAYQFTRRLEALSQEARKIFDNPLMELVYNDRVDDLSEIKLAMKMRQSEINAVVGRIQDSSTQISEAAKMSSKNSETTAKNLDAQTRETEQVAAAITQMNITATEIAQNAQAASDATGHAQNAAREGMRAVEQTVEAINDMADQLVQATKVIEQLSSQSATIGQVMEVIQSIAEQTNLLALNAAIEAARAGEQGRGFAVVADEVRKLAQRSTESTEEIKEVITSIQTSTRNAVNTIEQGNQLSESCVNSANLSGDKLTTLLSQVSDIAMRNEQIATAVEEMAKVTEDMNRSVQSISDVSTSTLDLAEGTRTECHNLVKNLVSQTSLVSQFRRL</sequence>
<dbReference type="PANTHER" id="PTHR32089:SF112">
    <property type="entry name" value="LYSOZYME-LIKE PROTEIN-RELATED"/>
    <property type="match status" value="1"/>
</dbReference>
<dbReference type="NCBIfam" id="TIGR00229">
    <property type="entry name" value="sensory_box"/>
    <property type="match status" value="1"/>
</dbReference>
<dbReference type="PANTHER" id="PTHR32089">
    <property type="entry name" value="METHYL-ACCEPTING CHEMOTAXIS PROTEIN MCPB"/>
    <property type="match status" value="1"/>
</dbReference>
<keyword evidence="8 12" id="KW-0472">Membrane</keyword>
<evidence type="ECO:0000256" key="6">
    <source>
        <dbReference type="ARBA" id="ARBA00022692"/>
    </source>
</evidence>
<keyword evidence="4" id="KW-0145">Chemotaxis</keyword>
<evidence type="ECO:0000313" key="15">
    <source>
        <dbReference type="Proteomes" id="UP000004827"/>
    </source>
</evidence>
<dbReference type="Proteomes" id="UP000004827">
    <property type="component" value="Unassembled WGS sequence"/>
</dbReference>
<dbReference type="EMBL" id="ACYU01000051">
    <property type="protein sequence ID" value="EEW07397.1"/>
    <property type="molecule type" value="Genomic_DNA"/>
</dbReference>
<dbReference type="AlphaFoldDB" id="D2YD09"/>
<dbReference type="CDD" id="cd00130">
    <property type="entry name" value="PAS"/>
    <property type="match status" value="1"/>
</dbReference>
<evidence type="ECO:0000256" key="5">
    <source>
        <dbReference type="ARBA" id="ARBA00022519"/>
    </source>
</evidence>
<feature type="domain" description="Methyl-accepting transducer" evidence="13">
    <location>
        <begin position="272"/>
        <end position="508"/>
    </location>
</feature>
<evidence type="ECO:0000256" key="1">
    <source>
        <dbReference type="ARBA" id="ARBA00004429"/>
    </source>
</evidence>
<keyword evidence="5" id="KW-0997">Cell inner membrane</keyword>
<dbReference type="GO" id="GO:0007165">
    <property type="term" value="P:signal transduction"/>
    <property type="evidence" value="ECO:0007669"/>
    <property type="project" value="UniProtKB-KW"/>
</dbReference>
<dbReference type="SMART" id="SM00283">
    <property type="entry name" value="MA"/>
    <property type="match status" value="1"/>
</dbReference>
<keyword evidence="2" id="KW-1003">Cell membrane</keyword>
<proteinExistence type="inferred from homology"/>
<dbReference type="SUPFAM" id="SSF55785">
    <property type="entry name" value="PYP-like sensor domain (PAS domain)"/>
    <property type="match status" value="1"/>
</dbReference>
<dbReference type="FunFam" id="3.30.450.20:FF:000046">
    <property type="entry name" value="Aerotaxis sensor receptor"/>
    <property type="match status" value="1"/>
</dbReference>
<dbReference type="CDD" id="cd11386">
    <property type="entry name" value="MCP_signal"/>
    <property type="match status" value="1"/>
</dbReference>
<dbReference type="Gene3D" id="3.30.450.20">
    <property type="entry name" value="PAS domain"/>
    <property type="match status" value="1"/>
</dbReference>
<evidence type="ECO:0000256" key="9">
    <source>
        <dbReference type="ARBA" id="ARBA00023224"/>
    </source>
</evidence>
<gene>
    <name evidence="14" type="ORF">VMB_14060</name>
</gene>
<dbReference type="PROSITE" id="PS50111">
    <property type="entry name" value="CHEMOTAXIS_TRANSDUC_2"/>
    <property type="match status" value="1"/>
</dbReference>
<organism evidence="14 15">
    <name type="scientific">Vibrio mimicus VM603</name>
    <dbReference type="NCBI Taxonomy" id="671074"/>
    <lineage>
        <taxon>Bacteria</taxon>
        <taxon>Pseudomonadati</taxon>
        <taxon>Pseudomonadota</taxon>
        <taxon>Gammaproteobacteria</taxon>
        <taxon>Vibrionales</taxon>
        <taxon>Vibrionaceae</taxon>
        <taxon>Vibrio</taxon>
    </lineage>
</organism>
<evidence type="ECO:0000256" key="2">
    <source>
        <dbReference type="ARBA" id="ARBA00022475"/>
    </source>
</evidence>
<dbReference type="InterPro" id="IPR000014">
    <property type="entry name" value="PAS"/>
</dbReference>
<dbReference type="InterPro" id="IPR035965">
    <property type="entry name" value="PAS-like_dom_sf"/>
</dbReference>